<dbReference type="Pfam" id="PF00578">
    <property type="entry name" value="AhpC-TSA"/>
    <property type="match status" value="1"/>
</dbReference>
<dbReference type="InterPro" id="IPR000866">
    <property type="entry name" value="AhpC/TSA"/>
</dbReference>
<feature type="domain" description="Thioredoxin" evidence="14">
    <location>
        <begin position="2"/>
        <end position="153"/>
    </location>
</feature>
<dbReference type="InterPro" id="IPR050924">
    <property type="entry name" value="Peroxiredoxin_BCP/PrxQ"/>
</dbReference>
<protein>
    <recommendedName>
        <fullName evidence="3">thioredoxin-dependent peroxiredoxin</fullName>
        <ecNumber evidence="3">1.11.1.24</ecNumber>
    </recommendedName>
    <alternativeName>
        <fullName evidence="9">Thioredoxin peroxidase</fullName>
    </alternativeName>
    <alternativeName>
        <fullName evidence="11">Thioredoxin-dependent peroxiredoxin Bcp</fullName>
    </alternativeName>
</protein>
<keyword evidence="16" id="KW-1185">Reference proteome</keyword>
<comment type="similarity">
    <text evidence="10">Belongs to the peroxiredoxin family. BCP/PrxQ subfamily.</text>
</comment>
<dbReference type="GO" id="GO:0045454">
    <property type="term" value="P:cell redox homeostasis"/>
    <property type="evidence" value="ECO:0007669"/>
    <property type="project" value="TreeGrafter"/>
</dbReference>
<dbReference type="GO" id="GO:0005737">
    <property type="term" value="C:cytoplasm"/>
    <property type="evidence" value="ECO:0007669"/>
    <property type="project" value="TreeGrafter"/>
</dbReference>
<evidence type="ECO:0000256" key="10">
    <source>
        <dbReference type="ARBA" id="ARBA00038489"/>
    </source>
</evidence>
<keyword evidence="6" id="KW-0560">Oxidoreductase</keyword>
<reference evidence="15 16" key="1">
    <citation type="journal article" date="2014" name="Int. J. Syst. Evol. Microbiol.">
        <title>Complete genome sequence of Corynebacterium casei LMG S-19264T (=DSM 44701T), isolated from a smear-ripened cheese.</title>
        <authorList>
            <consortium name="US DOE Joint Genome Institute (JGI-PGF)"/>
            <person name="Walter F."/>
            <person name="Albersmeier A."/>
            <person name="Kalinowski J."/>
            <person name="Ruckert C."/>
        </authorList>
    </citation>
    <scope>NUCLEOTIDE SEQUENCE [LARGE SCALE GENOMIC DNA]</scope>
    <source>
        <strain evidence="15 16">NBRC 111766</strain>
    </source>
</reference>
<keyword evidence="7" id="KW-1015">Disulfide bond</keyword>
<dbReference type="Proteomes" id="UP001157355">
    <property type="component" value="Unassembled WGS sequence"/>
</dbReference>
<keyword evidence="8" id="KW-0676">Redox-active center</keyword>
<dbReference type="PANTHER" id="PTHR42801:SF4">
    <property type="entry name" value="AHPC_TSA FAMILY PROTEIN"/>
    <property type="match status" value="1"/>
</dbReference>
<dbReference type="PANTHER" id="PTHR42801">
    <property type="entry name" value="THIOREDOXIN-DEPENDENT PEROXIDE REDUCTASE"/>
    <property type="match status" value="1"/>
</dbReference>
<proteinExistence type="inferred from homology"/>
<evidence type="ECO:0000256" key="1">
    <source>
        <dbReference type="ARBA" id="ARBA00003330"/>
    </source>
</evidence>
<sequence length="153" mass="16185">MIEIGQIAPDFTLPRDGGGSVTLSKLRPSRVVLLTYGGDGTPTCTNEVMDFNGLADEFAKAGCVLLGLSKDSAAKHDKFIAKMGITFPLASDAGGHVMEDWGAFGEKLFFGKLVQGVLRTTFLIDGAGKVEHLWKVDKVKGHAAAVLAHVQGL</sequence>
<keyword evidence="4" id="KW-0575">Peroxidase</keyword>
<evidence type="ECO:0000256" key="2">
    <source>
        <dbReference type="ARBA" id="ARBA00011245"/>
    </source>
</evidence>
<comment type="function">
    <text evidence="1">Thiol-specific peroxidase that catalyzes the reduction of hydrogen peroxide and organic hydroperoxides to water and alcohols, respectively. Plays a role in cell protection against oxidative stress by detoxifying peroxides and as sensor of hydrogen peroxide-mediated signaling events.</text>
</comment>
<comment type="caution">
    <text evidence="15">The sequence shown here is derived from an EMBL/GenBank/DDBJ whole genome shotgun (WGS) entry which is preliminary data.</text>
</comment>
<evidence type="ECO:0000256" key="12">
    <source>
        <dbReference type="ARBA" id="ARBA00049091"/>
    </source>
</evidence>
<dbReference type="GO" id="GO:0034599">
    <property type="term" value="P:cellular response to oxidative stress"/>
    <property type="evidence" value="ECO:0007669"/>
    <property type="project" value="TreeGrafter"/>
</dbReference>
<dbReference type="FunFam" id="3.40.30.10:FF:000007">
    <property type="entry name" value="Thioredoxin-dependent thiol peroxidase"/>
    <property type="match status" value="1"/>
</dbReference>
<dbReference type="PROSITE" id="PS51352">
    <property type="entry name" value="THIOREDOXIN_2"/>
    <property type="match status" value="1"/>
</dbReference>
<dbReference type="Gene3D" id="3.40.30.10">
    <property type="entry name" value="Glutaredoxin"/>
    <property type="match status" value="1"/>
</dbReference>
<evidence type="ECO:0000256" key="9">
    <source>
        <dbReference type="ARBA" id="ARBA00032824"/>
    </source>
</evidence>
<dbReference type="InterPro" id="IPR024706">
    <property type="entry name" value="Peroxiredoxin_AhpC-typ"/>
</dbReference>
<evidence type="ECO:0000256" key="8">
    <source>
        <dbReference type="ARBA" id="ARBA00023284"/>
    </source>
</evidence>
<keyword evidence="5" id="KW-0049">Antioxidant</keyword>
<evidence type="ECO:0000256" key="5">
    <source>
        <dbReference type="ARBA" id="ARBA00022862"/>
    </source>
</evidence>
<dbReference type="InterPro" id="IPR013766">
    <property type="entry name" value="Thioredoxin_domain"/>
</dbReference>
<dbReference type="GO" id="GO:0008379">
    <property type="term" value="F:thioredoxin peroxidase activity"/>
    <property type="evidence" value="ECO:0007669"/>
    <property type="project" value="TreeGrafter"/>
</dbReference>
<dbReference type="EMBL" id="BSPP01000010">
    <property type="protein sequence ID" value="GLS87654.1"/>
    <property type="molecule type" value="Genomic_DNA"/>
</dbReference>
<feature type="active site" description="Cysteine sulfenic acid (-SOH) intermediate; for peroxidase activity" evidence="13">
    <location>
        <position position="44"/>
    </location>
</feature>
<evidence type="ECO:0000256" key="7">
    <source>
        <dbReference type="ARBA" id="ARBA00023157"/>
    </source>
</evidence>
<comment type="catalytic activity">
    <reaction evidence="12">
        <text>a hydroperoxide + [thioredoxin]-dithiol = an alcohol + [thioredoxin]-disulfide + H2O</text>
        <dbReference type="Rhea" id="RHEA:62620"/>
        <dbReference type="Rhea" id="RHEA-COMP:10698"/>
        <dbReference type="Rhea" id="RHEA-COMP:10700"/>
        <dbReference type="ChEBI" id="CHEBI:15377"/>
        <dbReference type="ChEBI" id="CHEBI:29950"/>
        <dbReference type="ChEBI" id="CHEBI:30879"/>
        <dbReference type="ChEBI" id="CHEBI:35924"/>
        <dbReference type="ChEBI" id="CHEBI:50058"/>
        <dbReference type="EC" id="1.11.1.24"/>
    </reaction>
</comment>
<dbReference type="AlphaFoldDB" id="A0AA37U4Y0"/>
<evidence type="ECO:0000313" key="15">
    <source>
        <dbReference type="EMBL" id="GLS87654.1"/>
    </source>
</evidence>
<organism evidence="15 16">
    <name type="scientific">Cypionkella aquatica</name>
    <dbReference type="NCBI Taxonomy" id="1756042"/>
    <lineage>
        <taxon>Bacteria</taxon>
        <taxon>Pseudomonadati</taxon>
        <taxon>Pseudomonadota</taxon>
        <taxon>Alphaproteobacteria</taxon>
        <taxon>Rhodobacterales</taxon>
        <taxon>Paracoccaceae</taxon>
        <taxon>Cypionkella</taxon>
    </lineage>
</organism>
<evidence type="ECO:0000259" key="14">
    <source>
        <dbReference type="PROSITE" id="PS51352"/>
    </source>
</evidence>
<evidence type="ECO:0000256" key="4">
    <source>
        <dbReference type="ARBA" id="ARBA00022559"/>
    </source>
</evidence>
<comment type="subunit">
    <text evidence="2">Monomer.</text>
</comment>
<evidence type="ECO:0000256" key="3">
    <source>
        <dbReference type="ARBA" id="ARBA00013017"/>
    </source>
</evidence>
<dbReference type="PIRSF" id="PIRSF000239">
    <property type="entry name" value="AHPC"/>
    <property type="match status" value="1"/>
</dbReference>
<evidence type="ECO:0000256" key="11">
    <source>
        <dbReference type="ARBA" id="ARBA00042639"/>
    </source>
</evidence>
<evidence type="ECO:0000256" key="6">
    <source>
        <dbReference type="ARBA" id="ARBA00023002"/>
    </source>
</evidence>
<evidence type="ECO:0000313" key="16">
    <source>
        <dbReference type="Proteomes" id="UP001157355"/>
    </source>
</evidence>
<dbReference type="SUPFAM" id="SSF52833">
    <property type="entry name" value="Thioredoxin-like"/>
    <property type="match status" value="1"/>
</dbReference>
<name>A0AA37U4Y0_9RHOB</name>
<dbReference type="EC" id="1.11.1.24" evidence="3"/>
<gene>
    <name evidence="15" type="ORF">GCM10010873_26280</name>
</gene>
<dbReference type="InterPro" id="IPR036249">
    <property type="entry name" value="Thioredoxin-like_sf"/>
</dbReference>
<accession>A0AA37U4Y0</accession>
<evidence type="ECO:0000256" key="13">
    <source>
        <dbReference type="PIRSR" id="PIRSR000239-1"/>
    </source>
</evidence>
<dbReference type="CDD" id="cd03017">
    <property type="entry name" value="PRX_BCP"/>
    <property type="match status" value="1"/>
</dbReference>
<dbReference type="RefSeq" id="WP_284325830.1">
    <property type="nucleotide sequence ID" value="NZ_BSPP01000010.1"/>
</dbReference>